<organism evidence="3 4">
    <name type="scientific">Prosthecobacter algae</name>
    <dbReference type="NCBI Taxonomy" id="1144682"/>
    <lineage>
        <taxon>Bacteria</taxon>
        <taxon>Pseudomonadati</taxon>
        <taxon>Verrucomicrobiota</taxon>
        <taxon>Verrucomicrobiia</taxon>
        <taxon>Verrucomicrobiales</taxon>
        <taxon>Verrucomicrobiaceae</taxon>
        <taxon>Prosthecobacter</taxon>
    </lineage>
</organism>
<feature type="signal peptide" evidence="2">
    <location>
        <begin position="1"/>
        <end position="32"/>
    </location>
</feature>
<comment type="caution">
    <text evidence="3">The sequence shown here is derived from an EMBL/GenBank/DDBJ whole genome shotgun (WGS) entry which is preliminary data.</text>
</comment>
<reference evidence="4" key="1">
    <citation type="journal article" date="2019" name="Int. J. Syst. Evol. Microbiol.">
        <title>The Global Catalogue of Microorganisms (GCM) 10K type strain sequencing project: providing services to taxonomists for standard genome sequencing and annotation.</title>
        <authorList>
            <consortium name="The Broad Institute Genomics Platform"/>
            <consortium name="The Broad Institute Genome Sequencing Center for Infectious Disease"/>
            <person name="Wu L."/>
            <person name="Ma J."/>
        </authorList>
    </citation>
    <scope>NUCLEOTIDE SEQUENCE [LARGE SCALE GENOMIC DNA]</scope>
    <source>
        <strain evidence="4">JCM 18053</strain>
    </source>
</reference>
<evidence type="ECO:0000256" key="2">
    <source>
        <dbReference type="SAM" id="SignalP"/>
    </source>
</evidence>
<dbReference type="EMBL" id="BAABIA010000002">
    <property type="protein sequence ID" value="GAA5135669.1"/>
    <property type="molecule type" value="Genomic_DNA"/>
</dbReference>
<feature type="region of interest" description="Disordered" evidence="1">
    <location>
        <begin position="244"/>
        <end position="263"/>
    </location>
</feature>
<feature type="chain" id="PRO_5046416941" evidence="2">
    <location>
        <begin position="33"/>
        <end position="304"/>
    </location>
</feature>
<accession>A0ABP9NWK5</accession>
<evidence type="ECO:0000256" key="1">
    <source>
        <dbReference type="SAM" id="MobiDB-lite"/>
    </source>
</evidence>
<protein>
    <submittedName>
        <fullName evidence="3">Uncharacterized protein</fullName>
    </submittedName>
</protein>
<gene>
    <name evidence="3" type="ORF">GCM10023213_09360</name>
</gene>
<evidence type="ECO:0000313" key="3">
    <source>
        <dbReference type="EMBL" id="GAA5135669.1"/>
    </source>
</evidence>
<dbReference type="Proteomes" id="UP001499852">
    <property type="component" value="Unassembled WGS sequence"/>
</dbReference>
<proteinExistence type="predicted"/>
<keyword evidence="2" id="KW-0732">Signal</keyword>
<sequence>MKTGKRYSNMKSNRLTNVISALVLGSTMSALAGDPKGVVEPTPPALQTNRDIPADFHKYFGQRVNSWRDRERQIAKMDMDADMNHDGTISNTDPADNGAFEATPPGMILGVGERTRVVIRLVPYRIDFDGEVVVTLEVEGINRSAKTGEFASFDEEIASMGHIRVWKDSSKKQLLLDSRDPAKRVVEFATQYKTYPYNLPLEVPRFVFVEGVSSSPIHTGDVRLLITCSHRAIGEAGYADLTSGKTSGKTFGKTPEPAPEKKPLFKSFRTSFDHILFTVQPTPSPKEFINGNNEGVWISPNGSY</sequence>
<name>A0ABP9NWK5_9BACT</name>
<keyword evidence="4" id="KW-1185">Reference proteome</keyword>
<evidence type="ECO:0000313" key="4">
    <source>
        <dbReference type="Proteomes" id="UP001499852"/>
    </source>
</evidence>